<dbReference type="RefSeq" id="WP_344657054.1">
    <property type="nucleotide sequence ID" value="NZ_BAAAQM010000011.1"/>
</dbReference>
<dbReference type="Gene3D" id="6.10.250.690">
    <property type="match status" value="1"/>
</dbReference>
<dbReference type="Proteomes" id="UP001499854">
    <property type="component" value="Unassembled WGS sequence"/>
</dbReference>
<feature type="DNA-binding region" description="OmpR/PhoB-type" evidence="3">
    <location>
        <begin position="126"/>
        <end position="232"/>
    </location>
</feature>
<dbReference type="PROSITE" id="PS51755">
    <property type="entry name" value="OMPR_PHOB"/>
    <property type="match status" value="1"/>
</dbReference>
<name>A0ABN2R9F6_9ACTN</name>
<keyword evidence="1 3" id="KW-0238">DNA-binding</keyword>
<dbReference type="SUPFAM" id="SSF52172">
    <property type="entry name" value="CheY-like"/>
    <property type="match status" value="1"/>
</dbReference>
<proteinExistence type="predicted"/>
<evidence type="ECO:0000259" key="5">
    <source>
        <dbReference type="PROSITE" id="PS50110"/>
    </source>
</evidence>
<dbReference type="PANTHER" id="PTHR48111:SF50">
    <property type="entry name" value="KDP OPERON TRANSCRIPTIONAL REGULATORY PROTEIN KDPE"/>
    <property type="match status" value="1"/>
</dbReference>
<feature type="region of interest" description="Disordered" evidence="4">
    <location>
        <begin position="213"/>
        <end position="232"/>
    </location>
</feature>
<dbReference type="InterPro" id="IPR001867">
    <property type="entry name" value="OmpR/PhoB-type_DNA-bd"/>
</dbReference>
<protein>
    <submittedName>
        <fullName evidence="7">Response regulator</fullName>
    </submittedName>
</protein>
<dbReference type="SMART" id="SM00862">
    <property type="entry name" value="Trans_reg_C"/>
    <property type="match status" value="1"/>
</dbReference>
<evidence type="ECO:0000313" key="7">
    <source>
        <dbReference type="EMBL" id="GAA1965732.1"/>
    </source>
</evidence>
<dbReference type="SMART" id="SM00448">
    <property type="entry name" value="REC"/>
    <property type="match status" value="1"/>
</dbReference>
<keyword evidence="8" id="KW-1185">Reference proteome</keyword>
<sequence length="232" mass="25565">MKRILVVDDESQLLLALRINLTSRGYDVAVAADAAAGLSSAARRPPDLVVLDLGLPDLDGVQVIAGLRGWSTVPILVLSGRTEPWDKVEALDAGADDFVTKPFSMDELAARIRALLRRSEPEDPAGPVVPVGHHLVDLAAHTVRRAPGAPEDAPETVRLTRTEWAVLETLLRHPGRLVSSKQLLAQVWGTEHEPESSYLRFYLSRLRQKLEPEPSRPRQLLTEPGMGYRFQP</sequence>
<accession>A0ABN2R9F6</accession>
<dbReference type="InterPro" id="IPR036388">
    <property type="entry name" value="WH-like_DNA-bd_sf"/>
</dbReference>
<gene>
    <name evidence="7" type="ORF">GCM10009838_24130</name>
</gene>
<evidence type="ECO:0000256" key="4">
    <source>
        <dbReference type="SAM" id="MobiDB-lite"/>
    </source>
</evidence>
<dbReference type="SUPFAM" id="SSF46894">
    <property type="entry name" value="C-terminal effector domain of the bipartite response regulators"/>
    <property type="match status" value="1"/>
</dbReference>
<feature type="domain" description="OmpR/PhoB-type" evidence="6">
    <location>
        <begin position="126"/>
        <end position="232"/>
    </location>
</feature>
<dbReference type="Pfam" id="PF00486">
    <property type="entry name" value="Trans_reg_C"/>
    <property type="match status" value="1"/>
</dbReference>
<feature type="modified residue" description="4-aspartylphosphate" evidence="2">
    <location>
        <position position="52"/>
    </location>
</feature>
<dbReference type="InterPro" id="IPR011006">
    <property type="entry name" value="CheY-like_superfamily"/>
</dbReference>
<evidence type="ECO:0000256" key="1">
    <source>
        <dbReference type="ARBA" id="ARBA00023125"/>
    </source>
</evidence>
<evidence type="ECO:0000313" key="8">
    <source>
        <dbReference type="Proteomes" id="UP001499854"/>
    </source>
</evidence>
<dbReference type="InterPro" id="IPR016032">
    <property type="entry name" value="Sig_transdc_resp-reg_C-effctor"/>
</dbReference>
<dbReference type="Pfam" id="PF00072">
    <property type="entry name" value="Response_reg"/>
    <property type="match status" value="1"/>
</dbReference>
<dbReference type="Gene3D" id="3.40.50.2300">
    <property type="match status" value="1"/>
</dbReference>
<dbReference type="PANTHER" id="PTHR48111">
    <property type="entry name" value="REGULATOR OF RPOS"/>
    <property type="match status" value="1"/>
</dbReference>
<dbReference type="PROSITE" id="PS50110">
    <property type="entry name" value="RESPONSE_REGULATORY"/>
    <property type="match status" value="1"/>
</dbReference>
<evidence type="ECO:0000256" key="3">
    <source>
        <dbReference type="PROSITE-ProRule" id="PRU01091"/>
    </source>
</evidence>
<dbReference type="CDD" id="cd00383">
    <property type="entry name" value="trans_reg_C"/>
    <property type="match status" value="1"/>
</dbReference>
<evidence type="ECO:0000259" key="6">
    <source>
        <dbReference type="PROSITE" id="PS51755"/>
    </source>
</evidence>
<dbReference type="InterPro" id="IPR039420">
    <property type="entry name" value="WalR-like"/>
</dbReference>
<feature type="domain" description="Response regulatory" evidence="5">
    <location>
        <begin position="3"/>
        <end position="116"/>
    </location>
</feature>
<keyword evidence="2" id="KW-0597">Phosphoprotein</keyword>
<dbReference type="EMBL" id="BAAAQM010000011">
    <property type="protein sequence ID" value="GAA1965732.1"/>
    <property type="molecule type" value="Genomic_DNA"/>
</dbReference>
<reference evidence="7 8" key="1">
    <citation type="journal article" date="2019" name="Int. J. Syst. Evol. Microbiol.">
        <title>The Global Catalogue of Microorganisms (GCM) 10K type strain sequencing project: providing services to taxonomists for standard genome sequencing and annotation.</title>
        <authorList>
            <consortium name="The Broad Institute Genomics Platform"/>
            <consortium name="The Broad Institute Genome Sequencing Center for Infectious Disease"/>
            <person name="Wu L."/>
            <person name="Ma J."/>
        </authorList>
    </citation>
    <scope>NUCLEOTIDE SEQUENCE [LARGE SCALE GENOMIC DNA]</scope>
    <source>
        <strain evidence="7 8">JCM 16013</strain>
    </source>
</reference>
<evidence type="ECO:0000256" key="2">
    <source>
        <dbReference type="PROSITE-ProRule" id="PRU00169"/>
    </source>
</evidence>
<dbReference type="InterPro" id="IPR001789">
    <property type="entry name" value="Sig_transdc_resp-reg_receiver"/>
</dbReference>
<organism evidence="7 8">
    <name type="scientific">Catenulispora subtropica</name>
    <dbReference type="NCBI Taxonomy" id="450798"/>
    <lineage>
        <taxon>Bacteria</taxon>
        <taxon>Bacillati</taxon>
        <taxon>Actinomycetota</taxon>
        <taxon>Actinomycetes</taxon>
        <taxon>Catenulisporales</taxon>
        <taxon>Catenulisporaceae</taxon>
        <taxon>Catenulispora</taxon>
    </lineage>
</organism>
<comment type="caution">
    <text evidence="7">The sequence shown here is derived from an EMBL/GenBank/DDBJ whole genome shotgun (WGS) entry which is preliminary data.</text>
</comment>
<dbReference type="Gene3D" id="1.10.10.10">
    <property type="entry name" value="Winged helix-like DNA-binding domain superfamily/Winged helix DNA-binding domain"/>
    <property type="match status" value="1"/>
</dbReference>